<dbReference type="GO" id="GO:0006094">
    <property type="term" value="P:gluconeogenesis"/>
    <property type="evidence" value="ECO:0007669"/>
    <property type="project" value="UniProtKB-UniRule"/>
</dbReference>
<evidence type="ECO:0000256" key="8">
    <source>
        <dbReference type="ARBA" id="ARBA00023235"/>
    </source>
</evidence>
<dbReference type="NCBIfam" id="TIGR00419">
    <property type="entry name" value="tim"/>
    <property type="match status" value="1"/>
</dbReference>
<dbReference type="CDD" id="cd00311">
    <property type="entry name" value="TIM"/>
    <property type="match status" value="1"/>
</dbReference>
<dbReference type="PROSITE" id="PS00171">
    <property type="entry name" value="TIM_1"/>
    <property type="match status" value="1"/>
</dbReference>
<keyword evidence="6 9" id="KW-0963">Cytoplasm</keyword>
<dbReference type="HAMAP" id="MF_00147_B">
    <property type="entry name" value="TIM_B"/>
    <property type="match status" value="1"/>
</dbReference>
<comment type="function">
    <text evidence="9">Involved in the gluconeogenesis. Catalyzes stereospecifically the conversion of dihydroxyacetone phosphate (DHAP) to D-glyceraldehyde-3-phosphate (G3P).</text>
</comment>
<feature type="binding site" evidence="9">
    <location>
        <begin position="9"/>
        <end position="11"/>
    </location>
    <ligand>
        <name>substrate</name>
    </ligand>
</feature>
<evidence type="ECO:0000256" key="6">
    <source>
        <dbReference type="ARBA" id="ARBA00022490"/>
    </source>
</evidence>
<dbReference type="GO" id="GO:0046166">
    <property type="term" value="P:glyceraldehyde-3-phosphate biosynthetic process"/>
    <property type="evidence" value="ECO:0007669"/>
    <property type="project" value="TreeGrafter"/>
</dbReference>
<dbReference type="RefSeq" id="WP_013301991.1">
    <property type="nucleotide sequence ID" value="NC_019552.1"/>
</dbReference>
<dbReference type="PANTHER" id="PTHR21139:SF42">
    <property type="entry name" value="TRIOSEPHOSPHATE ISOMERASE"/>
    <property type="match status" value="1"/>
</dbReference>
<reference evidence="11 12" key="1">
    <citation type="journal article" date="2013" name="Genome Announc.">
        <title>Complete Genome Sequence of Mycoplasma hyorhinis Strain SK76.</title>
        <authorList>
            <person name="Goodison S."/>
            <person name="Urquidi V."/>
            <person name="Kumar D."/>
            <person name="Reyes L."/>
            <person name="Rosser C.J."/>
        </authorList>
    </citation>
    <scope>NUCLEOTIDE SEQUENCE [LARGE SCALE GENOMIC DNA]</scope>
    <source>
        <strain evidence="11 12">SK76</strain>
    </source>
</reference>
<keyword evidence="7 9" id="KW-0324">Glycolysis</keyword>
<feature type="binding site" evidence="9">
    <location>
        <position position="173"/>
    </location>
    <ligand>
        <name>substrate</name>
    </ligand>
</feature>
<evidence type="ECO:0000256" key="5">
    <source>
        <dbReference type="ARBA" id="ARBA00022432"/>
    </source>
</evidence>
<comment type="similarity">
    <text evidence="2 9 10">Belongs to the triosephosphate isomerase family.</text>
</comment>
<dbReference type="InterPro" id="IPR000652">
    <property type="entry name" value="Triosephosphate_isomerase"/>
</dbReference>
<dbReference type="GeneID" id="93248307"/>
<feature type="binding site" evidence="9">
    <location>
        <position position="205"/>
    </location>
    <ligand>
        <name>substrate</name>
    </ligand>
</feature>
<dbReference type="FunFam" id="3.20.20.70:FF:000016">
    <property type="entry name" value="Triosephosphate isomerase"/>
    <property type="match status" value="1"/>
</dbReference>
<feature type="active site" description="Proton acceptor" evidence="9">
    <location>
        <position position="167"/>
    </location>
</feature>
<organism evidence="11 12">
    <name type="scientific">Mesomycoplasma hyorhinis SK76</name>
    <dbReference type="NCBI Taxonomy" id="1118964"/>
    <lineage>
        <taxon>Bacteria</taxon>
        <taxon>Bacillati</taxon>
        <taxon>Mycoplasmatota</taxon>
        <taxon>Mycoplasmoidales</taxon>
        <taxon>Metamycoplasmataceae</taxon>
        <taxon>Mesomycoplasma</taxon>
    </lineage>
</organism>
<dbReference type="GO" id="GO:0006096">
    <property type="term" value="P:glycolytic process"/>
    <property type="evidence" value="ECO:0007669"/>
    <property type="project" value="UniProtKB-UniRule"/>
</dbReference>
<dbReference type="AlphaFoldDB" id="A0AAI8ALY2"/>
<protein>
    <recommendedName>
        <fullName evidence="4 9">Triosephosphate isomerase</fullName>
        <shortName evidence="9">TIM</shortName>
        <shortName evidence="9">TPI</shortName>
        <ecNumber evidence="3 9">5.3.1.1</ecNumber>
    </recommendedName>
    <alternativeName>
        <fullName evidence="9">Triose-phosphate isomerase</fullName>
    </alternativeName>
</protein>
<comment type="catalytic activity">
    <reaction evidence="9 10">
        <text>D-glyceraldehyde 3-phosphate = dihydroxyacetone phosphate</text>
        <dbReference type="Rhea" id="RHEA:18585"/>
        <dbReference type="ChEBI" id="CHEBI:57642"/>
        <dbReference type="ChEBI" id="CHEBI:59776"/>
        <dbReference type="EC" id="5.3.1.1"/>
    </reaction>
</comment>
<dbReference type="InterPro" id="IPR022896">
    <property type="entry name" value="TrioseP_Isoase_bac/euk"/>
</dbReference>
<evidence type="ECO:0000313" key="12">
    <source>
        <dbReference type="Proteomes" id="UP000009399"/>
    </source>
</evidence>
<evidence type="ECO:0000256" key="4">
    <source>
        <dbReference type="ARBA" id="ARBA00019397"/>
    </source>
</evidence>
<dbReference type="Gene3D" id="3.20.20.70">
    <property type="entry name" value="Aldolase class I"/>
    <property type="match status" value="1"/>
</dbReference>
<dbReference type="EC" id="5.3.1.1" evidence="3 9"/>
<comment type="pathway">
    <text evidence="1 9 10">Carbohydrate degradation; glycolysis; D-glyceraldehyde 3-phosphate from glycerone phosphate: step 1/1.</text>
</comment>
<dbReference type="GO" id="GO:0004807">
    <property type="term" value="F:triose-phosphate isomerase activity"/>
    <property type="evidence" value="ECO:0007669"/>
    <property type="project" value="UniProtKB-UniRule"/>
</dbReference>
<dbReference type="GO" id="GO:0005829">
    <property type="term" value="C:cytosol"/>
    <property type="evidence" value="ECO:0007669"/>
    <property type="project" value="TreeGrafter"/>
</dbReference>
<evidence type="ECO:0000256" key="9">
    <source>
        <dbReference type="HAMAP-Rule" id="MF_00147"/>
    </source>
</evidence>
<dbReference type="Pfam" id="PF00121">
    <property type="entry name" value="TIM"/>
    <property type="match status" value="1"/>
</dbReference>
<keyword evidence="8 9" id="KW-0413">Isomerase</keyword>
<evidence type="ECO:0000256" key="2">
    <source>
        <dbReference type="ARBA" id="ARBA00007422"/>
    </source>
</evidence>
<dbReference type="PANTHER" id="PTHR21139">
    <property type="entry name" value="TRIOSEPHOSPHATE ISOMERASE"/>
    <property type="match status" value="1"/>
</dbReference>
<dbReference type="InterPro" id="IPR035990">
    <property type="entry name" value="TIM_sf"/>
</dbReference>
<dbReference type="EMBL" id="CP003914">
    <property type="protein sequence ID" value="AFX74109.1"/>
    <property type="molecule type" value="Genomic_DNA"/>
</dbReference>
<dbReference type="SMR" id="A0AAI8ALY2"/>
<evidence type="ECO:0000313" key="11">
    <source>
        <dbReference type="EMBL" id="AFX74109.1"/>
    </source>
</evidence>
<evidence type="ECO:0000256" key="1">
    <source>
        <dbReference type="ARBA" id="ARBA00004680"/>
    </source>
</evidence>
<sequence length="243" mass="27195">MSKTIIIGNWKMNKTFTQTKEFFSAFNQLYIENKNKINQNLDFAVALPAINVAAFSKNTTKLELAVQNMSQFEKGAYTGEISAQMLLDLNVKYAIIGHSERRQYFKETDLDVNAKTQQAIKNNIIPVVCVGETLEEYEAQKTSQVIEYQLKNSLKDVDLSKVIVAYEPIWAIGTGKTATPEQAQQVCKFIRKQTNKNLTILYGGSVSQENIEQLLNQADINGALVGGASLKVDSFIKLLTLNK</sequence>
<name>A0AAI8ALY2_MESHY</name>
<comment type="subunit">
    <text evidence="9 10">Homodimer.</text>
</comment>
<feature type="active site" description="Electrophile" evidence="9">
    <location>
        <position position="98"/>
    </location>
</feature>
<evidence type="ECO:0000256" key="7">
    <source>
        <dbReference type="ARBA" id="ARBA00023152"/>
    </source>
</evidence>
<feature type="binding site" evidence="9">
    <location>
        <begin position="226"/>
        <end position="227"/>
    </location>
    <ligand>
        <name>substrate</name>
    </ligand>
</feature>
<comment type="subcellular location">
    <subcellularLocation>
        <location evidence="9 10">Cytoplasm</location>
    </subcellularLocation>
</comment>
<dbReference type="KEGG" id="mhs:MOS_180"/>
<dbReference type="GO" id="GO:0019563">
    <property type="term" value="P:glycerol catabolic process"/>
    <property type="evidence" value="ECO:0007669"/>
    <property type="project" value="TreeGrafter"/>
</dbReference>
<accession>A0AAI8ALY2</accession>
<evidence type="ECO:0000256" key="3">
    <source>
        <dbReference type="ARBA" id="ARBA00011940"/>
    </source>
</evidence>
<dbReference type="InterPro" id="IPR020861">
    <property type="entry name" value="Triosephosphate_isomerase_AS"/>
</dbReference>
<comment type="pathway">
    <text evidence="9 10">Carbohydrate biosynthesis; gluconeogenesis.</text>
</comment>
<proteinExistence type="inferred from homology"/>
<evidence type="ECO:0000256" key="10">
    <source>
        <dbReference type="RuleBase" id="RU363013"/>
    </source>
</evidence>
<gene>
    <name evidence="9" type="primary">tpiA</name>
    <name evidence="11" type="ORF">MOS_180</name>
</gene>
<dbReference type="InterPro" id="IPR013785">
    <property type="entry name" value="Aldolase_TIM"/>
</dbReference>
<dbReference type="PROSITE" id="PS51440">
    <property type="entry name" value="TIM_2"/>
    <property type="match status" value="1"/>
</dbReference>
<dbReference type="SUPFAM" id="SSF51351">
    <property type="entry name" value="Triosephosphate isomerase (TIM)"/>
    <property type="match status" value="1"/>
</dbReference>
<dbReference type="Proteomes" id="UP000009399">
    <property type="component" value="Chromosome"/>
</dbReference>
<keyword evidence="5 9" id="KW-0312">Gluconeogenesis</keyword>